<dbReference type="EMBL" id="BAAAQD010000050">
    <property type="protein sequence ID" value="GAA1573301.1"/>
    <property type="molecule type" value="Genomic_DNA"/>
</dbReference>
<evidence type="ECO:0000313" key="2">
    <source>
        <dbReference type="EMBL" id="GAA1573301.1"/>
    </source>
</evidence>
<keyword evidence="3" id="KW-1185">Reference proteome</keyword>
<accession>A0ABN2DAV3</accession>
<comment type="caution">
    <text evidence="2">The sequence shown here is derived from an EMBL/GenBank/DDBJ whole genome shotgun (WGS) entry which is preliminary data.</text>
</comment>
<dbReference type="Proteomes" id="UP001501470">
    <property type="component" value="Unassembled WGS sequence"/>
</dbReference>
<sequence>MTPPLPVNVTSVAVNPSGAACAGVPTVRGAATSTAAAIAIMILRMPLSLAVAGRQAQGGDTPVHSGVRTLSGPPRRRLPSEP</sequence>
<proteinExistence type="predicted"/>
<organism evidence="2 3">
    <name type="scientific">Dactylosporangium maewongense</name>
    <dbReference type="NCBI Taxonomy" id="634393"/>
    <lineage>
        <taxon>Bacteria</taxon>
        <taxon>Bacillati</taxon>
        <taxon>Actinomycetota</taxon>
        <taxon>Actinomycetes</taxon>
        <taxon>Micromonosporales</taxon>
        <taxon>Micromonosporaceae</taxon>
        <taxon>Dactylosporangium</taxon>
    </lineage>
</organism>
<reference evidence="2 3" key="1">
    <citation type="journal article" date="2019" name="Int. J. Syst. Evol. Microbiol.">
        <title>The Global Catalogue of Microorganisms (GCM) 10K type strain sequencing project: providing services to taxonomists for standard genome sequencing and annotation.</title>
        <authorList>
            <consortium name="The Broad Institute Genomics Platform"/>
            <consortium name="The Broad Institute Genome Sequencing Center for Infectious Disease"/>
            <person name="Wu L."/>
            <person name="Ma J."/>
        </authorList>
    </citation>
    <scope>NUCLEOTIDE SEQUENCE [LARGE SCALE GENOMIC DNA]</scope>
    <source>
        <strain evidence="2 3">JCM 15933</strain>
    </source>
</reference>
<name>A0ABN2DAV3_9ACTN</name>
<evidence type="ECO:0000313" key="3">
    <source>
        <dbReference type="Proteomes" id="UP001501470"/>
    </source>
</evidence>
<evidence type="ECO:0000256" key="1">
    <source>
        <dbReference type="SAM" id="MobiDB-lite"/>
    </source>
</evidence>
<feature type="region of interest" description="Disordered" evidence="1">
    <location>
        <begin position="51"/>
        <end position="82"/>
    </location>
</feature>
<protein>
    <submittedName>
        <fullName evidence="2">Uncharacterized protein</fullName>
    </submittedName>
</protein>
<gene>
    <name evidence="2" type="ORF">GCM10009827_114040</name>
</gene>